<accession>A0ABN3QXA2</accession>
<gene>
    <name evidence="2" type="ORF">GCM10009863_62730</name>
</gene>
<name>A0ABN3QXA2_9ACTN</name>
<evidence type="ECO:0000313" key="3">
    <source>
        <dbReference type="Proteomes" id="UP001501447"/>
    </source>
</evidence>
<reference evidence="2 3" key="1">
    <citation type="journal article" date="2019" name="Int. J. Syst. Evol. Microbiol.">
        <title>The Global Catalogue of Microorganisms (GCM) 10K type strain sequencing project: providing services to taxonomists for standard genome sequencing and annotation.</title>
        <authorList>
            <consortium name="The Broad Institute Genomics Platform"/>
            <consortium name="The Broad Institute Genome Sequencing Center for Infectious Disease"/>
            <person name="Wu L."/>
            <person name="Ma J."/>
        </authorList>
    </citation>
    <scope>NUCLEOTIDE SEQUENCE [LARGE SCALE GENOMIC DNA]</scope>
    <source>
        <strain evidence="2 3">JCM 16373</strain>
    </source>
</reference>
<comment type="caution">
    <text evidence="2">The sequence shown here is derived from an EMBL/GenBank/DDBJ whole genome shotgun (WGS) entry which is preliminary data.</text>
</comment>
<feature type="compositionally biased region" description="Basic and acidic residues" evidence="1">
    <location>
        <begin position="174"/>
        <end position="194"/>
    </location>
</feature>
<evidence type="ECO:0000313" key="2">
    <source>
        <dbReference type="EMBL" id="GAA2637493.1"/>
    </source>
</evidence>
<feature type="region of interest" description="Disordered" evidence="1">
    <location>
        <begin position="133"/>
        <end position="223"/>
    </location>
</feature>
<evidence type="ECO:0000256" key="1">
    <source>
        <dbReference type="SAM" id="MobiDB-lite"/>
    </source>
</evidence>
<keyword evidence="3" id="KW-1185">Reference proteome</keyword>
<feature type="compositionally biased region" description="Polar residues" evidence="1">
    <location>
        <begin position="209"/>
        <end position="223"/>
    </location>
</feature>
<feature type="compositionally biased region" description="Pro residues" evidence="1">
    <location>
        <begin position="140"/>
        <end position="161"/>
    </location>
</feature>
<dbReference type="RefSeq" id="WP_344570459.1">
    <property type="nucleotide sequence ID" value="NZ_BAAARJ010000030.1"/>
</dbReference>
<dbReference type="Proteomes" id="UP001501447">
    <property type="component" value="Unassembled WGS sequence"/>
</dbReference>
<sequence length="223" mass="23173">MNEPTNASFSRRTLEAGLEGLPLIVQGIGTMTKSLKAYGAGVALNGLVGLKQTVDESQRFLEIYWHPDQINPKPNYFRLGSGLLNVAGAAAYGASSTGLLSAYVGGAGAIAQGISYYSTQLLPQDAGMYYPALPSHGPAPSTPATPAPSPDRPVTPDPPSPNAAIAQAARAHLPARDGAESVRGREAGERRADSPRPGVPYSRPASVVSRATASQRSRSPLGR</sequence>
<dbReference type="EMBL" id="BAAARJ010000030">
    <property type="protein sequence ID" value="GAA2637493.1"/>
    <property type="molecule type" value="Genomic_DNA"/>
</dbReference>
<protein>
    <submittedName>
        <fullName evidence="2">Uncharacterized protein</fullName>
    </submittedName>
</protein>
<proteinExistence type="predicted"/>
<organism evidence="2 3">
    <name type="scientific">Streptomyces axinellae</name>
    <dbReference type="NCBI Taxonomy" id="552788"/>
    <lineage>
        <taxon>Bacteria</taxon>
        <taxon>Bacillati</taxon>
        <taxon>Actinomycetota</taxon>
        <taxon>Actinomycetes</taxon>
        <taxon>Kitasatosporales</taxon>
        <taxon>Streptomycetaceae</taxon>
        <taxon>Streptomyces</taxon>
    </lineage>
</organism>